<organism evidence="2 3">
    <name type="scientific">Novosphingobium marinum</name>
    <dbReference type="NCBI Taxonomy" id="1514948"/>
    <lineage>
        <taxon>Bacteria</taxon>
        <taxon>Pseudomonadati</taxon>
        <taxon>Pseudomonadota</taxon>
        <taxon>Alphaproteobacteria</taxon>
        <taxon>Sphingomonadales</taxon>
        <taxon>Sphingomonadaceae</taxon>
        <taxon>Novosphingobium</taxon>
    </lineage>
</organism>
<comment type="caution">
    <text evidence="2">The sequence shown here is derived from an EMBL/GenBank/DDBJ whole genome shotgun (WGS) entry which is preliminary data.</text>
</comment>
<protein>
    <submittedName>
        <fullName evidence="2">Uncharacterized protein</fullName>
    </submittedName>
</protein>
<dbReference type="Proteomes" id="UP000522081">
    <property type="component" value="Unassembled WGS sequence"/>
</dbReference>
<evidence type="ECO:0000313" key="2">
    <source>
        <dbReference type="EMBL" id="NYH95381.1"/>
    </source>
</evidence>
<dbReference type="EMBL" id="JACBZF010000002">
    <property type="protein sequence ID" value="NYH95381.1"/>
    <property type="molecule type" value="Genomic_DNA"/>
</dbReference>
<dbReference type="AlphaFoldDB" id="A0A7Y9XVI1"/>
<dbReference type="RefSeq" id="WP_179407237.1">
    <property type="nucleotide sequence ID" value="NZ_BMGF01000002.1"/>
</dbReference>
<name>A0A7Y9XVI1_9SPHN</name>
<gene>
    <name evidence="2" type="ORF">FHS75_001700</name>
</gene>
<keyword evidence="1" id="KW-0732">Signal</keyword>
<accession>A0A7Y9XVI1</accession>
<reference evidence="2 3" key="1">
    <citation type="submission" date="2020-07" db="EMBL/GenBank/DDBJ databases">
        <title>Genomic Encyclopedia of Type Strains, Phase IV (KMG-IV): sequencing the most valuable type-strain genomes for metagenomic binning, comparative biology and taxonomic classification.</title>
        <authorList>
            <person name="Goeker M."/>
        </authorList>
    </citation>
    <scope>NUCLEOTIDE SEQUENCE [LARGE SCALE GENOMIC DNA]</scope>
    <source>
        <strain evidence="2 3">DSM 29043</strain>
    </source>
</reference>
<evidence type="ECO:0000313" key="3">
    <source>
        <dbReference type="Proteomes" id="UP000522081"/>
    </source>
</evidence>
<proteinExistence type="predicted"/>
<feature type="signal peptide" evidence="1">
    <location>
        <begin position="1"/>
        <end position="21"/>
    </location>
</feature>
<feature type="chain" id="PRO_5031315508" evidence="1">
    <location>
        <begin position="22"/>
        <end position="165"/>
    </location>
</feature>
<evidence type="ECO:0000256" key="1">
    <source>
        <dbReference type="SAM" id="SignalP"/>
    </source>
</evidence>
<keyword evidence="3" id="KW-1185">Reference proteome</keyword>
<sequence length="165" mass="17789">MRSLALAAATVAALATGHAQARDSLGLYATWGAFRDPMVPRCYAIAKAEPSRKERDYQPFAAIGTWPKRGVRGQIHFRLSREMAKDAAILLRVGDERFELAGGGGDAWATDRKMNAAITAAMRSARSMTVSSRDKRGRRFSNTWTLSGAASAMDAALLGCAKLGR</sequence>